<keyword evidence="2" id="KW-0812">Transmembrane</keyword>
<dbReference type="PANTHER" id="PTHR30093:SF2">
    <property type="entry name" value="TYPE II SECRETION SYSTEM PROTEIN H"/>
    <property type="match status" value="1"/>
</dbReference>
<keyword evidence="2" id="KW-0472">Membrane</keyword>
<dbReference type="PANTHER" id="PTHR30093">
    <property type="entry name" value="GENERAL SECRETION PATHWAY PROTEIN G"/>
    <property type="match status" value="1"/>
</dbReference>
<gene>
    <name evidence="3" type="ORF">METZ01_LOCUS147780</name>
</gene>
<dbReference type="PROSITE" id="PS00409">
    <property type="entry name" value="PROKAR_NTER_METHYL"/>
    <property type="match status" value="1"/>
</dbReference>
<dbReference type="Gene3D" id="3.30.700.10">
    <property type="entry name" value="Glycoprotein, Type 4 Pilin"/>
    <property type="match status" value="1"/>
</dbReference>
<keyword evidence="2" id="KW-1133">Transmembrane helix</keyword>
<dbReference type="EMBL" id="UINC01023383">
    <property type="protein sequence ID" value="SVA94926.1"/>
    <property type="molecule type" value="Genomic_DNA"/>
</dbReference>
<protein>
    <recommendedName>
        <fullName evidence="4">Type II secretion system protein GspG C-terminal domain-containing protein</fullName>
    </recommendedName>
</protein>
<dbReference type="InterPro" id="IPR012902">
    <property type="entry name" value="N_methyl_site"/>
</dbReference>
<dbReference type="NCBIfam" id="TIGR02532">
    <property type="entry name" value="IV_pilin_GFxxxE"/>
    <property type="match status" value="1"/>
</dbReference>
<evidence type="ECO:0000256" key="1">
    <source>
        <dbReference type="SAM" id="MobiDB-lite"/>
    </source>
</evidence>
<sequence length="162" mass="17916">MKKQYTPHQAKRGGFTLIELLVVIAIIAILAGMLLPALAKAKTKAHGISCMNSNKQLMMAWSFYADDSDDNVTWAYGDGCRKCTAQGKRTFRHGWMGNTGLNYSSPNSWDYKVDIVRSPLWEHVGRSPQVFRCPADTSTAKGKPRVRSMSMNSWVGGDGQNG</sequence>
<feature type="non-terminal residue" evidence="3">
    <location>
        <position position="162"/>
    </location>
</feature>
<evidence type="ECO:0000313" key="3">
    <source>
        <dbReference type="EMBL" id="SVA94926.1"/>
    </source>
</evidence>
<reference evidence="3" key="1">
    <citation type="submission" date="2018-05" db="EMBL/GenBank/DDBJ databases">
        <authorList>
            <person name="Lanie J.A."/>
            <person name="Ng W.-L."/>
            <person name="Kazmierczak K.M."/>
            <person name="Andrzejewski T.M."/>
            <person name="Davidsen T.M."/>
            <person name="Wayne K.J."/>
            <person name="Tettelin H."/>
            <person name="Glass J.I."/>
            <person name="Rusch D."/>
            <person name="Podicherti R."/>
            <person name="Tsui H.-C.T."/>
            <person name="Winkler M.E."/>
        </authorList>
    </citation>
    <scope>NUCLEOTIDE SEQUENCE</scope>
</reference>
<dbReference type="InterPro" id="IPR045584">
    <property type="entry name" value="Pilin-like"/>
</dbReference>
<dbReference type="Pfam" id="PF07963">
    <property type="entry name" value="N_methyl"/>
    <property type="match status" value="1"/>
</dbReference>
<name>A0A382A086_9ZZZZ</name>
<proteinExistence type="predicted"/>
<dbReference type="SUPFAM" id="SSF54523">
    <property type="entry name" value="Pili subunits"/>
    <property type="match status" value="1"/>
</dbReference>
<evidence type="ECO:0008006" key="4">
    <source>
        <dbReference type="Google" id="ProtNLM"/>
    </source>
</evidence>
<feature type="region of interest" description="Disordered" evidence="1">
    <location>
        <begin position="137"/>
        <end position="162"/>
    </location>
</feature>
<evidence type="ECO:0000256" key="2">
    <source>
        <dbReference type="SAM" id="Phobius"/>
    </source>
</evidence>
<feature type="transmembrane region" description="Helical" evidence="2">
    <location>
        <begin position="20"/>
        <end position="39"/>
    </location>
</feature>
<dbReference type="AlphaFoldDB" id="A0A382A086"/>
<organism evidence="3">
    <name type="scientific">marine metagenome</name>
    <dbReference type="NCBI Taxonomy" id="408172"/>
    <lineage>
        <taxon>unclassified sequences</taxon>
        <taxon>metagenomes</taxon>
        <taxon>ecological metagenomes</taxon>
    </lineage>
</organism>
<accession>A0A382A086</accession>